<reference evidence="5 6" key="1">
    <citation type="submission" date="2019-01" db="EMBL/GenBank/DDBJ databases">
        <title>Spirosoma flava sp. nov., a propanil-degrading bacterium isolated from herbicide-contaminated soil.</title>
        <authorList>
            <person name="Zhang L."/>
            <person name="Jiang J.-D."/>
        </authorList>
    </citation>
    <scope>NUCLEOTIDE SEQUENCE [LARGE SCALE GENOMIC DNA]</scope>
    <source>
        <strain evidence="5 6">TY50</strain>
    </source>
</reference>
<proteinExistence type="predicted"/>
<evidence type="ECO:0000256" key="3">
    <source>
        <dbReference type="SAM" id="SignalP"/>
    </source>
</evidence>
<evidence type="ECO:0000313" key="5">
    <source>
        <dbReference type="EMBL" id="RYC69951.1"/>
    </source>
</evidence>
<keyword evidence="6" id="KW-1185">Reference proteome</keyword>
<feature type="domain" description="PNPLA" evidence="4">
    <location>
        <begin position="29"/>
        <end position="218"/>
    </location>
</feature>
<feature type="short sequence motif" description="DGA/G" evidence="2">
    <location>
        <begin position="205"/>
        <end position="207"/>
    </location>
</feature>
<feature type="short sequence motif" description="GXGXXG" evidence="2">
    <location>
        <begin position="33"/>
        <end position="38"/>
    </location>
</feature>
<name>A0A4Q2UQ77_9BACT</name>
<feature type="active site" description="Nucleophile" evidence="2">
    <location>
        <position position="62"/>
    </location>
</feature>
<dbReference type="AlphaFoldDB" id="A0A4Q2UQ77"/>
<dbReference type="GO" id="GO:0016042">
    <property type="term" value="P:lipid catabolic process"/>
    <property type="evidence" value="ECO:0007669"/>
    <property type="project" value="UniProtKB-UniRule"/>
</dbReference>
<feature type="short sequence motif" description="GXSXG" evidence="2">
    <location>
        <begin position="60"/>
        <end position="64"/>
    </location>
</feature>
<dbReference type="EMBL" id="SBLB01000002">
    <property type="protein sequence ID" value="RYC69951.1"/>
    <property type="molecule type" value="Genomic_DNA"/>
</dbReference>
<feature type="signal peptide" evidence="3">
    <location>
        <begin position="1"/>
        <end position="19"/>
    </location>
</feature>
<keyword evidence="1 2" id="KW-0443">Lipid metabolism</keyword>
<evidence type="ECO:0000313" key="6">
    <source>
        <dbReference type="Proteomes" id="UP000290407"/>
    </source>
</evidence>
<accession>A0A4Q2UQ77</accession>
<keyword evidence="3" id="KW-0732">Signal</keyword>
<dbReference type="SUPFAM" id="SSF52151">
    <property type="entry name" value="FabD/lysophospholipase-like"/>
    <property type="match status" value="1"/>
</dbReference>
<feature type="chain" id="PRO_5020201144" description="PNPLA domain-containing protein" evidence="3">
    <location>
        <begin position="20"/>
        <end position="385"/>
    </location>
</feature>
<dbReference type="PROSITE" id="PS51635">
    <property type="entry name" value="PNPLA"/>
    <property type="match status" value="1"/>
</dbReference>
<gene>
    <name evidence="5" type="ORF">EQG79_08745</name>
</gene>
<evidence type="ECO:0000256" key="1">
    <source>
        <dbReference type="ARBA" id="ARBA00023098"/>
    </source>
</evidence>
<dbReference type="Gene3D" id="3.40.1090.10">
    <property type="entry name" value="Cytosolic phospholipase A2 catalytic domain"/>
    <property type="match status" value="1"/>
</dbReference>
<dbReference type="RefSeq" id="WP_077921772.1">
    <property type="nucleotide sequence ID" value="NZ_SBLB01000002.1"/>
</dbReference>
<dbReference type="InterPro" id="IPR016035">
    <property type="entry name" value="Acyl_Trfase/lysoPLipase"/>
</dbReference>
<sequence length="385" mass="42298">MKLLLLSALFLPLLSTVMAQTDPPPKRLLVVSGGGARGAWGVGIANFLDSTGKRYAHVVGTSTGSLMAPLILLRKYDVLNRAYTSVTQKDIFTVNPFNKRGAIRLLNALCRFNKPSLGTTENLRNLIRTFVTPADYAQIRTSPLGLDFTVSVVNLRTLEAAYKSASQHSDYEEMVNWTWASANQPVFMSPYITRNEAGADDFWVDGGVRNPIPIREGLQLAFDKRYEAVDVIINSLPSADEPAASWPDGKATVFKALTRTLATYGSGTREMNIAIGRLLNRLNQLTLPQLAEQASLSSQPVGTEAAEPSLVLTFYFMPHDLYALIPNELIFDPATMTTLLEAGRRGRYVTQVQEAIATPGLPVEGTYSFQLSRTTLGRLLRELNP</sequence>
<keyword evidence="2" id="KW-0442">Lipid degradation</keyword>
<evidence type="ECO:0000259" key="4">
    <source>
        <dbReference type="PROSITE" id="PS51635"/>
    </source>
</evidence>
<feature type="active site" description="Proton acceptor" evidence="2">
    <location>
        <position position="205"/>
    </location>
</feature>
<dbReference type="GO" id="GO:0016787">
    <property type="term" value="F:hydrolase activity"/>
    <property type="evidence" value="ECO:0007669"/>
    <property type="project" value="UniProtKB-UniRule"/>
</dbReference>
<keyword evidence="2" id="KW-0378">Hydrolase</keyword>
<protein>
    <recommendedName>
        <fullName evidence="4">PNPLA domain-containing protein</fullName>
    </recommendedName>
</protein>
<dbReference type="InterPro" id="IPR002641">
    <property type="entry name" value="PNPLA_dom"/>
</dbReference>
<dbReference type="Pfam" id="PF01734">
    <property type="entry name" value="Patatin"/>
    <property type="match status" value="1"/>
</dbReference>
<comment type="caution">
    <text evidence="5">The sequence shown here is derived from an EMBL/GenBank/DDBJ whole genome shotgun (WGS) entry which is preliminary data.</text>
</comment>
<dbReference type="Proteomes" id="UP000290407">
    <property type="component" value="Unassembled WGS sequence"/>
</dbReference>
<organism evidence="5 6">
    <name type="scientific">Spirosoma sordidisoli</name>
    <dbReference type="NCBI Taxonomy" id="2502893"/>
    <lineage>
        <taxon>Bacteria</taxon>
        <taxon>Pseudomonadati</taxon>
        <taxon>Bacteroidota</taxon>
        <taxon>Cytophagia</taxon>
        <taxon>Cytophagales</taxon>
        <taxon>Cytophagaceae</taxon>
        <taxon>Spirosoma</taxon>
    </lineage>
</organism>
<evidence type="ECO:0000256" key="2">
    <source>
        <dbReference type="PROSITE-ProRule" id="PRU01161"/>
    </source>
</evidence>